<dbReference type="Bgee" id="FBgn0075798">
    <property type="expression patterns" value="Expressed in male reproductive system and 2 other cell types or tissues"/>
</dbReference>
<protein>
    <submittedName>
        <fullName evidence="3">Uncharacterized protein</fullName>
    </submittedName>
</protein>
<dbReference type="InParanoid" id="A0A6I8UVF1"/>
<gene>
    <name evidence="3" type="primary">LOC4805057</name>
</gene>
<dbReference type="KEGG" id="dpo:4805057"/>
<reference evidence="3" key="2">
    <citation type="submission" date="2025-08" db="UniProtKB">
        <authorList>
            <consortium name="RefSeq"/>
        </authorList>
    </citation>
    <scope>IDENTIFICATION</scope>
    <source>
        <strain evidence="3">MV-25-SWS-2005</strain>
        <tissue evidence="3">Whole body</tissue>
    </source>
</reference>
<accession>A0A6I8UVF1</accession>
<dbReference type="RefSeq" id="XP_001361521.4">
    <property type="nucleotide sequence ID" value="XM_001361484.5"/>
</dbReference>
<evidence type="ECO:0000256" key="1">
    <source>
        <dbReference type="SAM" id="MobiDB-lite"/>
    </source>
</evidence>
<reference evidence="2" key="1">
    <citation type="submission" date="2024-06" db="UniProtKB">
        <authorList>
            <consortium name="RefSeq"/>
        </authorList>
    </citation>
    <scope>NUCLEOTIDE SEQUENCE [LARGE SCALE GENOMIC DNA]</scope>
    <source>
        <strain evidence="2">MV2-25</strain>
    </source>
</reference>
<feature type="region of interest" description="Disordered" evidence="1">
    <location>
        <begin position="127"/>
        <end position="152"/>
    </location>
</feature>
<organism evidence="2 3">
    <name type="scientific">Drosophila pseudoobscura pseudoobscura</name>
    <name type="common">Fruit fly</name>
    <dbReference type="NCBI Taxonomy" id="46245"/>
    <lineage>
        <taxon>Eukaryota</taxon>
        <taxon>Metazoa</taxon>
        <taxon>Ecdysozoa</taxon>
        <taxon>Arthropoda</taxon>
        <taxon>Hexapoda</taxon>
        <taxon>Insecta</taxon>
        <taxon>Pterygota</taxon>
        <taxon>Neoptera</taxon>
        <taxon>Endopterygota</taxon>
        <taxon>Diptera</taxon>
        <taxon>Brachycera</taxon>
        <taxon>Muscomorpha</taxon>
        <taxon>Ephydroidea</taxon>
        <taxon>Drosophilidae</taxon>
        <taxon>Drosophila</taxon>
        <taxon>Sophophora</taxon>
    </lineage>
</organism>
<dbReference type="GeneID" id="4805057"/>
<name>A0A6I8UVF1_DROPS</name>
<evidence type="ECO:0000313" key="3">
    <source>
        <dbReference type="RefSeq" id="XP_001361521.4"/>
    </source>
</evidence>
<evidence type="ECO:0000313" key="2">
    <source>
        <dbReference type="Proteomes" id="UP000001819"/>
    </source>
</evidence>
<sequence>MDKTLEEFIILTPLTCVEQCNALMKATAAKPKTCYVFVSLFGAYCGLLAYRAYRSYVTNTGTSSEPAPGPLDAIPALPAALVSELRDLPTQLMFESINLSENSWCFYSELTTPSMDHLVRTTQTLDDEEANASTSTSVPKLKAVPHHLEDEN</sequence>
<dbReference type="AlphaFoldDB" id="A0A6I8UVF1"/>
<proteinExistence type="predicted"/>
<dbReference type="Proteomes" id="UP000001819">
    <property type="component" value="Chromosome 3"/>
</dbReference>
<keyword evidence="2" id="KW-1185">Reference proteome</keyword>